<dbReference type="RefSeq" id="WP_277732769.1">
    <property type="nucleotide sequence ID" value="NZ_CP120733.1"/>
</dbReference>
<keyword evidence="3" id="KW-1185">Reference proteome</keyword>
<sequence length="179" mass="20885">MKKNRIKILFKVVILLYFIIGVFGLLEDFSSRLSDWIVLGVCIFIIRILICNISNRTDILKKITNICILCCIYFALSSIILNHYGDSRKSLEKTIINTLSFENTFNIPVNIDCVIPLNEKNLNYTGCMKDYNNNEISVIMNFKKYDEKFILPNRTIVTYRVFYIVPMVNIVYGYYGDNN</sequence>
<feature type="transmembrane region" description="Helical" evidence="1">
    <location>
        <begin position="156"/>
        <end position="175"/>
    </location>
</feature>
<feature type="transmembrane region" description="Helical" evidence="1">
    <location>
        <begin position="66"/>
        <end position="84"/>
    </location>
</feature>
<name>A0ABY8ECZ1_9FIRM</name>
<gene>
    <name evidence="2" type="ORF">P4S50_01620</name>
</gene>
<keyword evidence="1" id="KW-0812">Transmembrane</keyword>
<dbReference type="Proteomes" id="UP001222800">
    <property type="component" value="Chromosome"/>
</dbReference>
<keyword evidence="1" id="KW-1133">Transmembrane helix</keyword>
<proteinExistence type="predicted"/>
<feature type="transmembrane region" description="Helical" evidence="1">
    <location>
        <begin position="12"/>
        <end position="30"/>
    </location>
</feature>
<feature type="transmembrane region" description="Helical" evidence="1">
    <location>
        <begin position="36"/>
        <end position="54"/>
    </location>
</feature>
<keyword evidence="1" id="KW-0472">Membrane</keyword>
<evidence type="ECO:0000313" key="2">
    <source>
        <dbReference type="EMBL" id="WFD10803.1"/>
    </source>
</evidence>
<organism evidence="2 3">
    <name type="scientific">Tepidibacter hydrothermalis</name>
    <dbReference type="NCBI Taxonomy" id="3036126"/>
    <lineage>
        <taxon>Bacteria</taxon>
        <taxon>Bacillati</taxon>
        <taxon>Bacillota</taxon>
        <taxon>Clostridia</taxon>
        <taxon>Peptostreptococcales</taxon>
        <taxon>Peptostreptococcaceae</taxon>
        <taxon>Tepidibacter</taxon>
    </lineage>
</organism>
<evidence type="ECO:0000256" key="1">
    <source>
        <dbReference type="SAM" id="Phobius"/>
    </source>
</evidence>
<accession>A0ABY8ECZ1</accession>
<protein>
    <submittedName>
        <fullName evidence="2">Uncharacterized protein</fullName>
    </submittedName>
</protein>
<dbReference type="EMBL" id="CP120733">
    <property type="protein sequence ID" value="WFD10803.1"/>
    <property type="molecule type" value="Genomic_DNA"/>
</dbReference>
<evidence type="ECO:0000313" key="3">
    <source>
        <dbReference type="Proteomes" id="UP001222800"/>
    </source>
</evidence>
<reference evidence="2 3" key="1">
    <citation type="submission" date="2023-03" db="EMBL/GenBank/DDBJ databases">
        <title>Complete genome sequence of Tepidibacter sp. SWIR-1, isolated from a deep-sea hydrothermal vent.</title>
        <authorList>
            <person name="Li X."/>
        </authorList>
    </citation>
    <scope>NUCLEOTIDE SEQUENCE [LARGE SCALE GENOMIC DNA]</scope>
    <source>
        <strain evidence="2 3">SWIR-1</strain>
    </source>
</reference>